<accession>A0A8S3JDG9</accession>
<dbReference type="EMBL" id="CAJOBI010342361">
    <property type="protein sequence ID" value="CAF5214740.1"/>
    <property type="molecule type" value="Genomic_DNA"/>
</dbReference>
<sequence length="78" mass="8889">MNSTSSDSSIEEQENINKLLSILQDEGYSTWSSIDVKDDGITRTIKKIENNDKQENIGLVNNWLDTSKRSYLNKPVPE</sequence>
<evidence type="ECO:0000313" key="2">
    <source>
        <dbReference type="Proteomes" id="UP000676336"/>
    </source>
</evidence>
<gene>
    <name evidence="1" type="ORF">SMN809_LOCUS79383</name>
</gene>
<name>A0A8S3JDG9_9BILA</name>
<evidence type="ECO:0000313" key="1">
    <source>
        <dbReference type="EMBL" id="CAF5214740.1"/>
    </source>
</evidence>
<dbReference type="Proteomes" id="UP000676336">
    <property type="component" value="Unassembled WGS sequence"/>
</dbReference>
<reference evidence="1" key="1">
    <citation type="submission" date="2021-02" db="EMBL/GenBank/DDBJ databases">
        <authorList>
            <person name="Nowell W R."/>
        </authorList>
    </citation>
    <scope>NUCLEOTIDE SEQUENCE</scope>
</reference>
<dbReference type="AlphaFoldDB" id="A0A8S3JDG9"/>
<organism evidence="1 2">
    <name type="scientific">Rotaria magnacalcarata</name>
    <dbReference type="NCBI Taxonomy" id="392030"/>
    <lineage>
        <taxon>Eukaryota</taxon>
        <taxon>Metazoa</taxon>
        <taxon>Spiralia</taxon>
        <taxon>Gnathifera</taxon>
        <taxon>Rotifera</taxon>
        <taxon>Eurotatoria</taxon>
        <taxon>Bdelloidea</taxon>
        <taxon>Philodinida</taxon>
        <taxon>Philodinidae</taxon>
        <taxon>Rotaria</taxon>
    </lineage>
</organism>
<feature type="non-terminal residue" evidence="1">
    <location>
        <position position="78"/>
    </location>
</feature>
<proteinExistence type="predicted"/>
<protein>
    <submittedName>
        <fullName evidence="1">Uncharacterized protein</fullName>
    </submittedName>
</protein>
<comment type="caution">
    <text evidence="1">The sequence shown here is derived from an EMBL/GenBank/DDBJ whole genome shotgun (WGS) entry which is preliminary data.</text>
</comment>